<dbReference type="Proteomes" id="UP001162834">
    <property type="component" value="Chromosome"/>
</dbReference>
<dbReference type="KEGG" id="sbae:DSM104329_04203"/>
<sequence length="157" mass="17029">MVPLLLLLIFIVIPLAELYVIIQVGQAIGVWPTIAILLADAVIGSILLRAQSRVAWRRFTAAVSEGRVPTKEVLDGVLVIFGGAFLITPGFITDVFGILFLLPPTRALARRLMLRNVAARMAASATNWGAGRVAGRRMPTPYDVEGTASEREPERLP</sequence>
<name>A0A9E7C2M0_9ACTN</name>
<protein>
    <recommendedName>
        <fullName evidence="4">FxsA family protein</fullName>
    </recommendedName>
</protein>
<keyword evidence="1" id="KW-0812">Transmembrane</keyword>
<keyword evidence="1" id="KW-0472">Membrane</keyword>
<dbReference type="RefSeq" id="WP_259311826.1">
    <property type="nucleotide sequence ID" value="NZ_CP087164.1"/>
</dbReference>
<reference evidence="2" key="1">
    <citation type="journal article" date="2022" name="Int. J. Syst. Evol. Microbiol.">
        <title>Pseudomonas aegrilactucae sp. nov. and Pseudomonas morbosilactucae sp. nov., pathogens causing bacterial rot of lettuce in Japan.</title>
        <authorList>
            <person name="Sawada H."/>
            <person name="Fujikawa T."/>
            <person name="Satou M."/>
        </authorList>
    </citation>
    <scope>NUCLEOTIDE SEQUENCE</scope>
    <source>
        <strain evidence="2">0166_1</strain>
    </source>
</reference>
<evidence type="ECO:0008006" key="4">
    <source>
        <dbReference type="Google" id="ProtNLM"/>
    </source>
</evidence>
<dbReference type="PANTHER" id="PTHR35335">
    <property type="entry name" value="UPF0716 PROTEIN FXSA"/>
    <property type="match status" value="1"/>
</dbReference>
<keyword evidence="3" id="KW-1185">Reference proteome</keyword>
<dbReference type="PANTHER" id="PTHR35335:SF1">
    <property type="entry name" value="UPF0716 PROTEIN FXSA"/>
    <property type="match status" value="1"/>
</dbReference>
<keyword evidence="1" id="KW-1133">Transmembrane helix</keyword>
<dbReference type="NCBIfam" id="NF008528">
    <property type="entry name" value="PRK11463.1-2"/>
    <property type="match status" value="1"/>
</dbReference>
<feature type="transmembrane region" description="Helical" evidence="1">
    <location>
        <begin position="77"/>
        <end position="102"/>
    </location>
</feature>
<dbReference type="AlphaFoldDB" id="A0A9E7C2M0"/>
<organism evidence="2 3">
    <name type="scientific">Capillimicrobium parvum</name>
    <dbReference type="NCBI Taxonomy" id="2884022"/>
    <lineage>
        <taxon>Bacteria</taxon>
        <taxon>Bacillati</taxon>
        <taxon>Actinomycetota</taxon>
        <taxon>Thermoleophilia</taxon>
        <taxon>Solirubrobacterales</taxon>
        <taxon>Capillimicrobiaceae</taxon>
        <taxon>Capillimicrobium</taxon>
    </lineage>
</organism>
<accession>A0A9E7C2M0</accession>
<gene>
    <name evidence="2" type="ORF">DSM104329_04203</name>
</gene>
<proteinExistence type="predicted"/>
<dbReference type="Pfam" id="PF04186">
    <property type="entry name" value="FxsA"/>
    <property type="match status" value="1"/>
</dbReference>
<evidence type="ECO:0000313" key="3">
    <source>
        <dbReference type="Proteomes" id="UP001162834"/>
    </source>
</evidence>
<evidence type="ECO:0000313" key="2">
    <source>
        <dbReference type="EMBL" id="UGS37782.1"/>
    </source>
</evidence>
<feature type="transmembrane region" description="Helical" evidence="1">
    <location>
        <begin position="28"/>
        <end position="48"/>
    </location>
</feature>
<dbReference type="EMBL" id="CP087164">
    <property type="protein sequence ID" value="UGS37782.1"/>
    <property type="molecule type" value="Genomic_DNA"/>
</dbReference>
<evidence type="ECO:0000256" key="1">
    <source>
        <dbReference type="SAM" id="Phobius"/>
    </source>
</evidence>
<dbReference type="GO" id="GO:0016020">
    <property type="term" value="C:membrane"/>
    <property type="evidence" value="ECO:0007669"/>
    <property type="project" value="InterPro"/>
</dbReference>
<dbReference type="InterPro" id="IPR007313">
    <property type="entry name" value="FxsA"/>
</dbReference>